<dbReference type="AlphaFoldDB" id="A0A1B7HGZ8"/>
<dbReference type="EMBL" id="LXEO01000066">
    <property type="protein sequence ID" value="OAT14909.1"/>
    <property type="molecule type" value="Genomic_DNA"/>
</dbReference>
<evidence type="ECO:0000256" key="1">
    <source>
        <dbReference type="ARBA" id="ARBA00022553"/>
    </source>
</evidence>
<dbReference type="InterPro" id="IPR011006">
    <property type="entry name" value="CheY-like_superfamily"/>
</dbReference>
<dbReference type="FunFam" id="3.40.50.2300:FF:000018">
    <property type="entry name" value="DNA-binding transcriptional regulator NtrC"/>
    <property type="match status" value="1"/>
</dbReference>
<keyword evidence="3" id="KW-0067">ATP-binding</keyword>
<evidence type="ECO:0000259" key="8">
    <source>
        <dbReference type="PROSITE" id="PS50045"/>
    </source>
</evidence>
<protein>
    <submittedName>
        <fullName evidence="10">Phosphoglycerate transport system transcriptional regulatory protein</fullName>
    </submittedName>
</protein>
<comment type="caution">
    <text evidence="10">The sequence shown here is derived from an EMBL/GenBank/DDBJ whole genome shotgun (WGS) entry which is preliminary data.</text>
</comment>
<dbReference type="SUPFAM" id="SSF52540">
    <property type="entry name" value="P-loop containing nucleoside triphosphate hydrolases"/>
    <property type="match status" value="1"/>
</dbReference>
<dbReference type="Pfam" id="PF25601">
    <property type="entry name" value="AAA_lid_14"/>
    <property type="match status" value="1"/>
</dbReference>
<evidence type="ECO:0000259" key="9">
    <source>
        <dbReference type="PROSITE" id="PS50110"/>
    </source>
</evidence>
<dbReference type="SUPFAM" id="SSF52172">
    <property type="entry name" value="CheY-like"/>
    <property type="match status" value="1"/>
</dbReference>
<dbReference type="GO" id="GO:0000160">
    <property type="term" value="P:phosphorelay signal transduction system"/>
    <property type="evidence" value="ECO:0007669"/>
    <property type="project" value="UniProtKB-KW"/>
</dbReference>
<dbReference type="Gene3D" id="1.10.10.60">
    <property type="entry name" value="Homeodomain-like"/>
    <property type="match status" value="1"/>
</dbReference>
<dbReference type="PROSITE" id="PS00688">
    <property type="entry name" value="SIGMA54_INTERACT_3"/>
    <property type="match status" value="1"/>
</dbReference>
<dbReference type="Pfam" id="PF00072">
    <property type="entry name" value="Response_reg"/>
    <property type="match status" value="1"/>
</dbReference>
<dbReference type="PANTHER" id="PTHR32071">
    <property type="entry name" value="TRANSCRIPTIONAL REGULATORY PROTEIN"/>
    <property type="match status" value="1"/>
</dbReference>
<evidence type="ECO:0000313" key="10">
    <source>
        <dbReference type="EMBL" id="OAT14909.1"/>
    </source>
</evidence>
<evidence type="ECO:0000256" key="7">
    <source>
        <dbReference type="PROSITE-ProRule" id="PRU00169"/>
    </source>
</evidence>
<dbReference type="PROSITE" id="PS50045">
    <property type="entry name" value="SIGMA54_INTERACT_4"/>
    <property type="match status" value="1"/>
</dbReference>
<dbReference type="SUPFAM" id="SSF46689">
    <property type="entry name" value="Homeodomain-like"/>
    <property type="match status" value="1"/>
</dbReference>
<dbReference type="InterPro" id="IPR058031">
    <property type="entry name" value="AAA_lid_NorR"/>
</dbReference>
<keyword evidence="11" id="KW-1185">Reference proteome</keyword>
<dbReference type="InterPro" id="IPR001789">
    <property type="entry name" value="Sig_transdc_resp-reg_receiver"/>
</dbReference>
<reference evidence="10 11" key="1">
    <citation type="submission" date="2016-04" db="EMBL/GenBank/DDBJ databases">
        <title>ATOL: Assembling a taxonomically balanced genome-scale reconstruction of the evolutionary history of the Enterobacteriaceae.</title>
        <authorList>
            <person name="Plunkett G.III."/>
            <person name="Neeno-Eckwall E.C."/>
            <person name="Glasner J.D."/>
            <person name="Perna N.T."/>
        </authorList>
    </citation>
    <scope>NUCLEOTIDE SEQUENCE [LARGE SCALE GENOMIC DNA]</scope>
    <source>
        <strain evidence="10 11">ATCC 51607</strain>
    </source>
</reference>
<evidence type="ECO:0000313" key="11">
    <source>
        <dbReference type="Proteomes" id="UP000078286"/>
    </source>
</evidence>
<dbReference type="Gene3D" id="1.10.8.60">
    <property type="match status" value="1"/>
</dbReference>
<dbReference type="Gene3D" id="3.40.50.2300">
    <property type="match status" value="1"/>
</dbReference>
<dbReference type="InterPro" id="IPR002197">
    <property type="entry name" value="HTH_Fis"/>
</dbReference>
<dbReference type="InterPro" id="IPR009057">
    <property type="entry name" value="Homeodomain-like_sf"/>
</dbReference>
<dbReference type="InterPro" id="IPR027417">
    <property type="entry name" value="P-loop_NTPase"/>
</dbReference>
<dbReference type="SMART" id="SM00448">
    <property type="entry name" value="REC"/>
    <property type="match status" value="1"/>
</dbReference>
<organism evidence="10 11">
    <name type="scientific">Buttiauxella noackiae ATCC 51607</name>
    <dbReference type="NCBI Taxonomy" id="1354255"/>
    <lineage>
        <taxon>Bacteria</taxon>
        <taxon>Pseudomonadati</taxon>
        <taxon>Pseudomonadota</taxon>
        <taxon>Gammaproteobacteria</taxon>
        <taxon>Enterobacterales</taxon>
        <taxon>Enterobacteriaceae</taxon>
        <taxon>Buttiauxella</taxon>
    </lineage>
</organism>
<dbReference type="GO" id="GO:0005524">
    <property type="term" value="F:ATP binding"/>
    <property type="evidence" value="ECO:0007669"/>
    <property type="project" value="UniProtKB-KW"/>
</dbReference>
<keyword evidence="1 7" id="KW-0597">Phosphoprotein</keyword>
<name>A0A1B7HGZ8_9ENTR</name>
<accession>A0A1B7HGZ8</accession>
<feature type="domain" description="Response regulatory" evidence="9">
    <location>
        <begin position="11"/>
        <end position="125"/>
    </location>
</feature>
<dbReference type="Gene3D" id="3.40.50.300">
    <property type="entry name" value="P-loop containing nucleotide triphosphate hydrolases"/>
    <property type="match status" value="1"/>
</dbReference>
<dbReference type="PATRIC" id="fig|1354255.3.peg.4201"/>
<dbReference type="PROSITE" id="PS50110">
    <property type="entry name" value="RESPONSE_REGULATORY"/>
    <property type="match status" value="1"/>
</dbReference>
<dbReference type="Proteomes" id="UP000078286">
    <property type="component" value="Unassembled WGS sequence"/>
</dbReference>
<evidence type="ECO:0000256" key="2">
    <source>
        <dbReference type="ARBA" id="ARBA00022741"/>
    </source>
</evidence>
<dbReference type="GO" id="GO:0006355">
    <property type="term" value="P:regulation of DNA-templated transcription"/>
    <property type="evidence" value="ECO:0007669"/>
    <property type="project" value="InterPro"/>
</dbReference>
<dbReference type="InterPro" id="IPR025944">
    <property type="entry name" value="Sigma_54_int_dom_CS"/>
</dbReference>
<dbReference type="Pfam" id="PF02954">
    <property type="entry name" value="HTH_8"/>
    <property type="match status" value="1"/>
</dbReference>
<evidence type="ECO:0000256" key="5">
    <source>
        <dbReference type="ARBA" id="ARBA00023015"/>
    </source>
</evidence>
<feature type="domain" description="Sigma-54 factor interaction" evidence="8">
    <location>
        <begin position="146"/>
        <end position="350"/>
    </location>
</feature>
<evidence type="ECO:0000256" key="6">
    <source>
        <dbReference type="ARBA" id="ARBA00023163"/>
    </source>
</evidence>
<keyword evidence="2" id="KW-0547">Nucleotide-binding</keyword>
<keyword evidence="4" id="KW-0902">Two-component regulatory system</keyword>
<dbReference type="PANTHER" id="PTHR32071:SF29">
    <property type="entry name" value="PHOSPHOGLYCERATE TRANSPORT SYSTEM TRANSCRIPTIONAL REGULATORY PROTEIN PGTA"/>
    <property type="match status" value="1"/>
</dbReference>
<evidence type="ECO:0000256" key="4">
    <source>
        <dbReference type="ARBA" id="ARBA00023012"/>
    </source>
</evidence>
<feature type="modified residue" description="4-aspartylphosphate" evidence="7">
    <location>
        <position position="60"/>
    </location>
</feature>
<evidence type="ECO:0000256" key="3">
    <source>
        <dbReference type="ARBA" id="ARBA00022840"/>
    </source>
</evidence>
<sequence>MMMLTQSHQGQVLLVDDDDDVLESWCHLLSLSGYRVTMTQNPQKALAQLSPQWDGVVVSDIYMPAMNGIDFLGQIQKIDSEIPVIMITGHADIPLAVTAVKQGAWDFLEKPLDPEKLLHLLATALPQRLEVLARREKITSAIEQQIIGSSAQINILRQHIASLAQTDKDFMLEGEPGTGRHTFAELLHSLSHRRDSPLTVHDCRLHSSLQEVSERLQTTVGGTLIFHAPEYLHASCQRWLGRELLNYERQGNKALRHIVIFDSNPDQLVEQHQLMPELYYYFSQVRLKLPRLTERKDDITALFRYFLRQCCKKLTIPLPPVENAYLAKLKDYTWPGNVRELKNVAELYAVGIVKLAGDKRVLSSPLNSGPLDSIVDDYEKKVIEDTLYLFAGRLTETAEHLGIPRKKLYLKMKKYNLTKEVFKPHS</sequence>
<proteinExistence type="predicted"/>
<keyword evidence="5" id="KW-0805">Transcription regulation</keyword>
<keyword evidence="6" id="KW-0804">Transcription</keyword>
<gene>
    <name evidence="10" type="ORF">M979_4084</name>
</gene>
<dbReference type="GO" id="GO:0043565">
    <property type="term" value="F:sequence-specific DNA binding"/>
    <property type="evidence" value="ECO:0007669"/>
    <property type="project" value="InterPro"/>
</dbReference>
<dbReference type="Pfam" id="PF14532">
    <property type="entry name" value="Sigma54_activ_2"/>
    <property type="match status" value="1"/>
</dbReference>
<dbReference type="InterPro" id="IPR002078">
    <property type="entry name" value="Sigma_54_int"/>
</dbReference>